<feature type="transmembrane region" description="Helical" evidence="1">
    <location>
        <begin position="315"/>
        <end position="336"/>
    </location>
</feature>
<organism evidence="3 4">
    <name type="scientific">Litoreibacter arenae DSM 19593</name>
    <dbReference type="NCBI Taxonomy" id="1123360"/>
    <lineage>
        <taxon>Bacteria</taxon>
        <taxon>Pseudomonadati</taxon>
        <taxon>Pseudomonadota</taxon>
        <taxon>Alphaproteobacteria</taxon>
        <taxon>Rhodobacterales</taxon>
        <taxon>Roseobacteraceae</taxon>
        <taxon>Litoreibacter</taxon>
    </lineage>
</organism>
<dbReference type="InterPro" id="IPR002656">
    <property type="entry name" value="Acyl_transf_3_dom"/>
</dbReference>
<feature type="transmembrane region" description="Helical" evidence="1">
    <location>
        <begin position="12"/>
        <end position="29"/>
    </location>
</feature>
<feature type="transmembrane region" description="Helical" evidence="1">
    <location>
        <begin position="86"/>
        <end position="103"/>
    </location>
</feature>
<dbReference type="OrthoDB" id="9796461at2"/>
<reference evidence="4" key="1">
    <citation type="journal article" date="2013" name="Stand. Genomic Sci.">
        <title>Genome sequence of the Litoreibacter arenae type strain (DSM 19593(T)), a member of the Roseobacter clade isolated from sea sand.</title>
        <authorList>
            <person name="Riedel T."/>
            <person name="Fiebig A."/>
            <person name="Petersen J."/>
            <person name="Gronow S."/>
            <person name="Kyrpides N.C."/>
            <person name="Goker M."/>
            <person name="Klenk H.P."/>
        </authorList>
    </citation>
    <scope>NUCLEOTIDE SEQUENCE [LARGE SCALE GENOMIC DNA]</scope>
    <source>
        <strain evidence="4">DSM 19593</strain>
    </source>
</reference>
<name>S9RY50_9RHOB</name>
<feature type="transmembrane region" description="Helical" evidence="1">
    <location>
        <begin position="198"/>
        <end position="217"/>
    </location>
</feature>
<dbReference type="Proteomes" id="UP000015351">
    <property type="component" value="Unassembled WGS sequence"/>
</dbReference>
<proteinExistence type="predicted"/>
<dbReference type="RefSeq" id="WP_021100299.1">
    <property type="nucleotide sequence ID" value="NZ_KE557306.1"/>
</dbReference>
<dbReference type="GO" id="GO:0000271">
    <property type="term" value="P:polysaccharide biosynthetic process"/>
    <property type="evidence" value="ECO:0007669"/>
    <property type="project" value="TreeGrafter"/>
</dbReference>
<dbReference type="GO" id="GO:0016747">
    <property type="term" value="F:acyltransferase activity, transferring groups other than amino-acyl groups"/>
    <property type="evidence" value="ECO:0007669"/>
    <property type="project" value="InterPro"/>
</dbReference>
<evidence type="ECO:0000256" key="1">
    <source>
        <dbReference type="SAM" id="Phobius"/>
    </source>
</evidence>
<dbReference type="HOGENOM" id="CLU_005679_2_5_5"/>
<feature type="transmembrane region" description="Helical" evidence="1">
    <location>
        <begin position="144"/>
        <end position="162"/>
    </location>
</feature>
<dbReference type="EMBL" id="AONI01000010">
    <property type="protein sequence ID" value="EPX78919.1"/>
    <property type="molecule type" value="Genomic_DNA"/>
</dbReference>
<comment type="caution">
    <text evidence="3">The sequence shown here is derived from an EMBL/GenBank/DDBJ whole genome shotgun (WGS) entry which is preliminary data.</text>
</comment>
<feature type="transmembrane region" description="Helical" evidence="1">
    <location>
        <begin position="229"/>
        <end position="248"/>
    </location>
</feature>
<dbReference type="GO" id="GO:0016020">
    <property type="term" value="C:membrane"/>
    <property type="evidence" value="ECO:0007669"/>
    <property type="project" value="TreeGrafter"/>
</dbReference>
<protein>
    <recommendedName>
        <fullName evidence="2">Acyltransferase 3 domain-containing protein</fullName>
    </recommendedName>
</protein>
<dbReference type="PATRIC" id="fig|1123360.3.peg.1719"/>
<dbReference type="PANTHER" id="PTHR23028">
    <property type="entry name" value="ACETYLTRANSFERASE"/>
    <property type="match status" value="1"/>
</dbReference>
<feature type="transmembrane region" description="Helical" evidence="1">
    <location>
        <begin position="254"/>
        <end position="271"/>
    </location>
</feature>
<feature type="transmembrane region" description="Helical" evidence="1">
    <location>
        <begin position="283"/>
        <end position="303"/>
    </location>
</feature>
<dbReference type="AlphaFoldDB" id="S9RY50"/>
<keyword evidence="1" id="KW-0812">Transmembrane</keyword>
<dbReference type="eggNOG" id="COG1835">
    <property type="taxonomic scope" value="Bacteria"/>
</dbReference>
<feature type="transmembrane region" description="Helical" evidence="1">
    <location>
        <begin position="49"/>
        <end position="66"/>
    </location>
</feature>
<dbReference type="Pfam" id="PF01757">
    <property type="entry name" value="Acyl_transf_3"/>
    <property type="match status" value="1"/>
</dbReference>
<evidence type="ECO:0000313" key="4">
    <source>
        <dbReference type="Proteomes" id="UP000015351"/>
    </source>
</evidence>
<gene>
    <name evidence="3" type="ORF">thalar_01734</name>
</gene>
<accession>S9RY50</accession>
<sequence length="354" mass="39577">MNGVLRRYGETDFITGLRAIAALMVVMIHTGAWRDFGDIGHSISDAGKYGVDMFFVISGFTIAKTFQDAPTYHAYLTQRMWRILPLYYLAITATLGLWASGLFGTPPHLTALGAEASFYNWAIHMSLLSYLDYTHANSILGVEWSIPIEVFWYLSLPFVLIWANTSRRVWLILGISLITKALLAYVTKKAFGTSLPNAWLPTSYGHLFLLGALSFRWRERFSNLILAKAQGVIVGAVILFILGLSTTIPLRGEIIALSTLMLLSLQTPSRGRTLNVMLTARPVLYLGSISYSIYLFHPVIIYISEQLGFSTNMSWLNFIMVTSATAAFSTMTYLYIERPTNLIGKQMVPNRPAL</sequence>
<feature type="domain" description="Acyltransferase 3" evidence="2">
    <location>
        <begin position="13"/>
        <end position="333"/>
    </location>
</feature>
<keyword evidence="4" id="KW-1185">Reference proteome</keyword>
<dbReference type="InterPro" id="IPR050879">
    <property type="entry name" value="Acyltransferase_3"/>
</dbReference>
<evidence type="ECO:0000313" key="3">
    <source>
        <dbReference type="EMBL" id="EPX78919.1"/>
    </source>
</evidence>
<keyword evidence="1" id="KW-0472">Membrane</keyword>
<feature type="transmembrane region" description="Helical" evidence="1">
    <location>
        <begin position="169"/>
        <end position="186"/>
    </location>
</feature>
<keyword evidence="1" id="KW-1133">Transmembrane helix</keyword>
<evidence type="ECO:0000259" key="2">
    <source>
        <dbReference type="Pfam" id="PF01757"/>
    </source>
</evidence>
<dbReference type="PANTHER" id="PTHR23028:SF131">
    <property type="entry name" value="BLR2367 PROTEIN"/>
    <property type="match status" value="1"/>
</dbReference>
<dbReference type="STRING" id="1123360.thalar_01734"/>